<dbReference type="AlphaFoldDB" id="A0A8B8G2F5"/>
<proteinExistence type="predicted"/>
<dbReference type="Proteomes" id="UP000694846">
    <property type="component" value="Unplaced"/>
</dbReference>
<dbReference type="Gene3D" id="3.60.10.10">
    <property type="entry name" value="Endonuclease/exonuclease/phosphatase"/>
    <property type="match status" value="1"/>
</dbReference>
<dbReference type="RefSeq" id="XP_025416776.1">
    <property type="nucleotide sequence ID" value="XM_025560991.1"/>
</dbReference>
<dbReference type="SUPFAM" id="SSF56219">
    <property type="entry name" value="DNase I-like"/>
    <property type="match status" value="1"/>
</dbReference>
<organism evidence="1 2">
    <name type="scientific">Sipha flava</name>
    <name type="common">yellow sugarcane aphid</name>
    <dbReference type="NCBI Taxonomy" id="143950"/>
    <lineage>
        <taxon>Eukaryota</taxon>
        <taxon>Metazoa</taxon>
        <taxon>Ecdysozoa</taxon>
        <taxon>Arthropoda</taxon>
        <taxon>Hexapoda</taxon>
        <taxon>Insecta</taxon>
        <taxon>Pterygota</taxon>
        <taxon>Neoptera</taxon>
        <taxon>Paraneoptera</taxon>
        <taxon>Hemiptera</taxon>
        <taxon>Sternorrhyncha</taxon>
        <taxon>Aphidomorpha</taxon>
        <taxon>Aphidoidea</taxon>
        <taxon>Aphididae</taxon>
        <taxon>Sipha</taxon>
    </lineage>
</organism>
<dbReference type="GeneID" id="112687978"/>
<evidence type="ECO:0000313" key="2">
    <source>
        <dbReference type="RefSeq" id="XP_025416776.1"/>
    </source>
</evidence>
<evidence type="ECO:0000313" key="1">
    <source>
        <dbReference type="Proteomes" id="UP000694846"/>
    </source>
</evidence>
<protein>
    <submittedName>
        <fullName evidence="2">Craniofacial development protein 2-like</fullName>
    </submittedName>
</protein>
<dbReference type="InterPro" id="IPR036691">
    <property type="entry name" value="Endo/exonu/phosph_ase_sf"/>
</dbReference>
<dbReference type="OrthoDB" id="6612202at2759"/>
<gene>
    <name evidence="2" type="primary">LOC112687978</name>
</gene>
<accession>A0A8B8G2F5</accession>
<keyword evidence="1" id="KW-1185">Reference proteome</keyword>
<name>A0A8B8G2F5_9HEMI</name>
<sequence length="127" mass="14822">MTHPRLPNICKPIWALWKDGIPNRKFKEIRWPGKGSVKTEGMTLFYSDDKYGRHINGVGFLVNELLLPHVKHFKPVSDRICYMRIADKSSDLILICVYAPTETGPNDEKEVFYEELERTYDKLPNHC</sequence>
<reference evidence="2" key="1">
    <citation type="submission" date="2025-08" db="UniProtKB">
        <authorList>
            <consortium name="RefSeq"/>
        </authorList>
    </citation>
    <scope>IDENTIFICATION</scope>
    <source>
        <tissue evidence="2">Whole body</tissue>
    </source>
</reference>